<reference evidence="5" key="1">
    <citation type="journal article" date="2012" name="Science">
        <title>Fermentation, hydrogen, and sulfur metabolism in multiple uncultivated bacterial phyla.</title>
        <authorList>
            <person name="Wrighton K.C."/>
            <person name="Thomas B.C."/>
            <person name="Sharon I."/>
            <person name="Miller C.S."/>
            <person name="Castelle C.J."/>
            <person name="VerBerkmoes N.C."/>
            <person name="Wilkins M.J."/>
            <person name="Hettich R.L."/>
            <person name="Lipton M.S."/>
            <person name="Williams K.H."/>
            <person name="Long P.E."/>
            <person name="Banfield J.F."/>
        </authorList>
    </citation>
    <scope>NUCLEOTIDE SEQUENCE [LARGE SCALE GENOMIC DNA]</scope>
</reference>
<gene>
    <name evidence="5" type="ORF">ACD_2C00085G0002</name>
</gene>
<dbReference type="Pfam" id="PF26395">
    <property type="entry name" value="E2-CBASS"/>
    <property type="match status" value="1"/>
</dbReference>
<dbReference type="PROSITE" id="PS51257">
    <property type="entry name" value="PROKAR_LIPOPROTEIN"/>
    <property type="match status" value="1"/>
</dbReference>
<name>K2GHE4_9BACT</name>
<feature type="chain" id="PRO_5017288445" description="Type II CBASS E2 protein domain-containing protein" evidence="3">
    <location>
        <begin position="19"/>
        <end position="462"/>
    </location>
</feature>
<feature type="transmembrane region" description="Helical" evidence="2">
    <location>
        <begin position="74"/>
        <end position="92"/>
    </location>
</feature>
<keyword evidence="2" id="KW-0472">Membrane</keyword>
<keyword evidence="2" id="KW-1133">Transmembrane helix</keyword>
<dbReference type="InterPro" id="IPR058588">
    <property type="entry name" value="E2-CBASS"/>
</dbReference>
<feature type="compositionally biased region" description="Basic and acidic residues" evidence="1">
    <location>
        <begin position="22"/>
        <end position="33"/>
    </location>
</feature>
<feature type="region of interest" description="Disordered" evidence="1">
    <location>
        <begin position="265"/>
        <end position="296"/>
    </location>
</feature>
<proteinExistence type="predicted"/>
<protein>
    <recommendedName>
        <fullName evidence="4">Type II CBASS E2 protein domain-containing protein</fullName>
    </recommendedName>
</protein>
<keyword evidence="2" id="KW-0812">Transmembrane</keyword>
<accession>K2GHE4</accession>
<feature type="signal peptide" evidence="3">
    <location>
        <begin position="1"/>
        <end position="18"/>
    </location>
</feature>
<feature type="region of interest" description="Disordered" evidence="1">
    <location>
        <begin position="19"/>
        <end position="39"/>
    </location>
</feature>
<dbReference type="InterPro" id="IPR016135">
    <property type="entry name" value="UBQ-conjugating_enzyme/RWD"/>
</dbReference>
<dbReference type="EMBL" id="AMFJ01000085">
    <property type="protein sequence ID" value="EKE29869.1"/>
    <property type="molecule type" value="Genomic_DNA"/>
</dbReference>
<keyword evidence="3" id="KW-0732">Signal</keyword>
<evidence type="ECO:0000256" key="1">
    <source>
        <dbReference type="SAM" id="MobiDB-lite"/>
    </source>
</evidence>
<feature type="region of interest" description="Disordered" evidence="1">
    <location>
        <begin position="164"/>
        <end position="193"/>
    </location>
</feature>
<dbReference type="AlphaFoldDB" id="K2GHE4"/>
<sequence>MKTIILMSAMLMFGCASGNSSRVKDSYETRTENPKPISRYTEHRKNWDNQQKARAILDSIRSKWPRKEENMKMTRFKSVFLLSLIILFVAFAQRADASYESRMSHLEWDKAELKLEAESLYKNIGSSDTDATVNKLKKIEEKIDSINAELSRLEEKIEKQRIEKQRIEKQRQKTPKKSSNKTSKRKNSAKAAEEEKDYTFKEIAFAIIGIAVAVAILAHFNSSPASEHSPVSAVPFGANYNSASANNTPDPSPARVRGYSSIRNERITNGLPPSTASRTPRQSNVRRNDLGLSTHENHDGRVPIEFTWKESSMNLPAWIARDPEKMKRRLIYEHEEIKRRAPLFKMMQESDGEIYFEGKIITRSKNIYSVKIYPSNGYPYAPPESIIMDSDVKDFCLNAGMHDSHNYGASKGGVKICVIKPDGSQGIGWDPTLSMVSAIVWAAEWLHAYEVKRVTGRWILPE</sequence>
<feature type="compositionally biased region" description="Polar residues" evidence="1">
    <location>
        <begin position="271"/>
        <end position="285"/>
    </location>
</feature>
<evidence type="ECO:0000313" key="5">
    <source>
        <dbReference type="EMBL" id="EKE29869.1"/>
    </source>
</evidence>
<evidence type="ECO:0000259" key="4">
    <source>
        <dbReference type="Pfam" id="PF26395"/>
    </source>
</evidence>
<feature type="compositionally biased region" description="Basic residues" evidence="1">
    <location>
        <begin position="172"/>
        <end position="188"/>
    </location>
</feature>
<dbReference type="SUPFAM" id="SSF54495">
    <property type="entry name" value="UBC-like"/>
    <property type="match status" value="1"/>
</dbReference>
<comment type="caution">
    <text evidence="5">The sequence shown here is derived from an EMBL/GenBank/DDBJ whole genome shotgun (WGS) entry which is preliminary data.</text>
</comment>
<feature type="domain" description="Type II CBASS E2 protein" evidence="4">
    <location>
        <begin position="335"/>
        <end position="460"/>
    </location>
</feature>
<evidence type="ECO:0000256" key="2">
    <source>
        <dbReference type="SAM" id="Phobius"/>
    </source>
</evidence>
<organism evidence="5">
    <name type="scientific">uncultured bacterium</name>
    <name type="common">gcode 4</name>
    <dbReference type="NCBI Taxonomy" id="1234023"/>
    <lineage>
        <taxon>Bacteria</taxon>
        <taxon>environmental samples</taxon>
    </lineage>
</organism>
<evidence type="ECO:0000256" key="3">
    <source>
        <dbReference type="SAM" id="SignalP"/>
    </source>
</evidence>